<reference evidence="4" key="1">
    <citation type="submission" date="2015-10" db="EMBL/GenBank/DDBJ databases">
        <authorList>
            <person name="Gilbert D.G."/>
        </authorList>
    </citation>
    <scope>NUCLEOTIDE SEQUENCE</scope>
</reference>
<dbReference type="Pfam" id="PF00702">
    <property type="entry name" value="Hydrolase"/>
    <property type="match status" value="1"/>
</dbReference>
<dbReference type="GO" id="GO:0044281">
    <property type="term" value="P:small molecule metabolic process"/>
    <property type="evidence" value="ECO:0007669"/>
    <property type="project" value="UniProtKB-ARBA"/>
</dbReference>
<dbReference type="SFLD" id="SFLDG01129">
    <property type="entry name" value="C1.5:_HAD__Beta-PGM__Phosphata"/>
    <property type="match status" value="1"/>
</dbReference>
<dbReference type="NCBIfam" id="TIGR01549">
    <property type="entry name" value="HAD-SF-IA-v1"/>
    <property type="match status" value="1"/>
</dbReference>
<evidence type="ECO:0000256" key="2">
    <source>
        <dbReference type="ARBA" id="ARBA00022801"/>
    </source>
</evidence>
<keyword evidence="3" id="KW-0460">Magnesium</keyword>
<dbReference type="PANTHER" id="PTHR46470">
    <property type="entry name" value="N-ACYLNEURAMINATE-9-PHOSPHATASE"/>
    <property type="match status" value="1"/>
</dbReference>
<dbReference type="Gene3D" id="1.10.150.750">
    <property type="match status" value="1"/>
</dbReference>
<dbReference type="SUPFAM" id="SSF56784">
    <property type="entry name" value="HAD-like"/>
    <property type="match status" value="1"/>
</dbReference>
<dbReference type="PRINTS" id="PR00413">
    <property type="entry name" value="HADHALOGNASE"/>
</dbReference>
<evidence type="ECO:0000256" key="3">
    <source>
        <dbReference type="ARBA" id="ARBA00022842"/>
    </source>
</evidence>
<proteinExistence type="predicted"/>
<dbReference type="Gene3D" id="3.40.50.1000">
    <property type="entry name" value="HAD superfamily/HAD-like"/>
    <property type="match status" value="1"/>
</dbReference>
<dbReference type="PANTHER" id="PTHR46470:SF4">
    <property type="entry name" value="5-AMINO-6-(5-PHOSPHO-D-RIBITYLAMINO)URACIL PHOSPHATASE YIGB"/>
    <property type="match status" value="1"/>
</dbReference>
<dbReference type="AlphaFoldDB" id="A0A170Q9G1"/>
<evidence type="ECO:0000256" key="1">
    <source>
        <dbReference type="ARBA" id="ARBA00001946"/>
    </source>
</evidence>
<dbReference type="SFLD" id="SFLDS00003">
    <property type="entry name" value="Haloacid_Dehalogenase"/>
    <property type="match status" value="1"/>
</dbReference>
<name>A0A170Q9G1_9ZZZZ</name>
<dbReference type="GO" id="GO:0016787">
    <property type="term" value="F:hydrolase activity"/>
    <property type="evidence" value="ECO:0007669"/>
    <property type="project" value="UniProtKB-KW"/>
</dbReference>
<accession>A0A170Q9G1</accession>
<gene>
    <name evidence="4" type="ORF">MGWOODY_Clf2145</name>
</gene>
<evidence type="ECO:0000313" key="4">
    <source>
        <dbReference type="EMBL" id="CUV01613.1"/>
    </source>
</evidence>
<dbReference type="InterPro" id="IPR006439">
    <property type="entry name" value="HAD-SF_hydro_IA"/>
</dbReference>
<protein>
    <submittedName>
        <fullName evidence="4">Haloacid dehalogenase, type II</fullName>
    </submittedName>
</protein>
<dbReference type="InterPro" id="IPR036412">
    <property type="entry name" value="HAD-like_sf"/>
</dbReference>
<comment type="cofactor">
    <cofactor evidence="1">
        <name>Mg(2+)</name>
        <dbReference type="ChEBI" id="CHEBI:18420"/>
    </cofactor>
</comment>
<organism evidence="4">
    <name type="scientific">hydrothermal vent metagenome</name>
    <dbReference type="NCBI Taxonomy" id="652676"/>
    <lineage>
        <taxon>unclassified sequences</taxon>
        <taxon>metagenomes</taxon>
        <taxon>ecological metagenomes</taxon>
    </lineage>
</organism>
<dbReference type="EMBL" id="FAXA01000106">
    <property type="protein sequence ID" value="CUV01613.1"/>
    <property type="molecule type" value="Genomic_DNA"/>
</dbReference>
<dbReference type="InterPro" id="IPR023214">
    <property type="entry name" value="HAD_sf"/>
</dbReference>
<sequence>MPRITTVIFDMYETLVQNPYGTGKSSFAKTIELQGLDTTADELWDNWLPAEKEFNRTRVDPALPFQSYFNAWKGGFELSFSTLNLDGDAQAATEQFFRDVSQRGPYPETDDAVAEVQKRWRTAILSNADDGFLLPNLELLEVGFDTVLTSEQAQIYKPRLELFQLMLEQLGVTPEETVYVGDRQLEDVKGPSEAGIHPVLINRNKRPLDPDLPTPPDQISNLFELPKLLDNGLSS</sequence>
<dbReference type="InterPro" id="IPR051400">
    <property type="entry name" value="HAD-like_hydrolase"/>
</dbReference>
<keyword evidence="2" id="KW-0378">Hydrolase</keyword>